<reference evidence="3" key="1">
    <citation type="submission" date="2017-10" db="EMBL/GenBank/DDBJ databases">
        <authorList>
            <person name="Gaisin V.A."/>
            <person name="Rysina M.S."/>
            <person name="Grouzdev D.S."/>
        </authorList>
    </citation>
    <scope>NUCLEOTIDE SEQUENCE [LARGE SCALE GENOMIC DNA]</scope>
    <source>
        <strain evidence="3">V1</strain>
    </source>
</reference>
<evidence type="ECO:0000256" key="1">
    <source>
        <dbReference type="SAM" id="MobiDB-lite"/>
    </source>
</evidence>
<name>A0A317TAN4_9CHLB</name>
<sequence>MSKEKGVIEIRIAGLSEGIYEYDFTCKASDFKNPELAEPGFCNEIDVKVVANKTDNEIIVDIVTKTVAELTCDICLAPLKKEVAGTYRVFFVFDEPGSNTEGLDENFRILDRNASGLDLTEDVRETLLLSKPLKVVCTGNPECSVYHDDEPDSPEDEPQAESPWQESLKKLKNKYH</sequence>
<organism evidence="2 3">
    <name type="scientific">Prosthecochloris marina</name>
    <dbReference type="NCBI Taxonomy" id="2017681"/>
    <lineage>
        <taxon>Bacteria</taxon>
        <taxon>Pseudomonadati</taxon>
        <taxon>Chlorobiota</taxon>
        <taxon>Chlorobiia</taxon>
        <taxon>Chlorobiales</taxon>
        <taxon>Chlorobiaceae</taxon>
        <taxon>Prosthecochloris</taxon>
    </lineage>
</organism>
<comment type="caution">
    <text evidence="2">The sequence shown here is derived from an EMBL/GenBank/DDBJ whole genome shotgun (WGS) entry which is preliminary data.</text>
</comment>
<dbReference type="RefSeq" id="WP_110022631.1">
    <property type="nucleotide sequence ID" value="NZ_PDNZ01000002.1"/>
</dbReference>
<keyword evidence="3" id="KW-1185">Reference proteome</keyword>
<evidence type="ECO:0000313" key="2">
    <source>
        <dbReference type="EMBL" id="PWW82917.1"/>
    </source>
</evidence>
<evidence type="ECO:0000313" key="3">
    <source>
        <dbReference type="Proteomes" id="UP000246278"/>
    </source>
</evidence>
<dbReference type="Pfam" id="PF02620">
    <property type="entry name" value="YceD"/>
    <property type="match status" value="1"/>
</dbReference>
<evidence type="ECO:0008006" key="4">
    <source>
        <dbReference type="Google" id="ProtNLM"/>
    </source>
</evidence>
<accession>A0A317TAN4</accession>
<protein>
    <recommendedName>
        <fullName evidence="4">DUF177 domain-containing protein</fullName>
    </recommendedName>
</protein>
<dbReference type="EMBL" id="PDNZ01000002">
    <property type="protein sequence ID" value="PWW82917.1"/>
    <property type="molecule type" value="Genomic_DNA"/>
</dbReference>
<dbReference type="InterPro" id="IPR003772">
    <property type="entry name" value="YceD"/>
</dbReference>
<dbReference type="OrthoDB" id="597820at2"/>
<feature type="region of interest" description="Disordered" evidence="1">
    <location>
        <begin position="144"/>
        <end position="176"/>
    </location>
</feature>
<feature type="compositionally biased region" description="Acidic residues" evidence="1">
    <location>
        <begin position="149"/>
        <end position="159"/>
    </location>
</feature>
<dbReference type="Proteomes" id="UP000246278">
    <property type="component" value="Unassembled WGS sequence"/>
</dbReference>
<gene>
    <name evidence="2" type="ORF">CR164_04070</name>
</gene>
<proteinExistence type="predicted"/>
<dbReference type="AlphaFoldDB" id="A0A317TAN4"/>